<comment type="catalytic activity">
    <reaction evidence="2 13">
        <text>GTP + H2O = 7,8-dihydroneopterin 3'-triphosphate + formate + H(+)</text>
        <dbReference type="Rhea" id="RHEA:17473"/>
        <dbReference type="ChEBI" id="CHEBI:15377"/>
        <dbReference type="ChEBI" id="CHEBI:15378"/>
        <dbReference type="ChEBI" id="CHEBI:15740"/>
        <dbReference type="ChEBI" id="CHEBI:37565"/>
        <dbReference type="ChEBI" id="CHEBI:58462"/>
        <dbReference type="EC" id="3.5.4.16"/>
    </reaction>
</comment>
<dbReference type="AlphaFoldDB" id="A0A0R1PXK7"/>
<name>A0A0R1PXK7_9LACO</name>
<keyword evidence="13" id="KW-0479">Metal-binding</keyword>
<dbReference type="UniPathway" id="UPA00077">
    <property type="reaction ID" value="UER00155"/>
</dbReference>
<dbReference type="GO" id="GO:0005737">
    <property type="term" value="C:cytoplasm"/>
    <property type="evidence" value="ECO:0007669"/>
    <property type="project" value="TreeGrafter"/>
</dbReference>
<dbReference type="Proteomes" id="UP000051155">
    <property type="component" value="Unassembled WGS sequence"/>
</dbReference>
<dbReference type="FunFam" id="3.30.1130.10:FF:000001">
    <property type="entry name" value="GTP cyclohydrolase 1"/>
    <property type="match status" value="1"/>
</dbReference>
<dbReference type="RefSeq" id="WP_057737377.1">
    <property type="nucleotide sequence ID" value="NZ_AZEG01000014.1"/>
</dbReference>
<dbReference type="Pfam" id="PF01227">
    <property type="entry name" value="GTP_cyclohydroI"/>
    <property type="match status" value="1"/>
</dbReference>
<dbReference type="GO" id="GO:0005524">
    <property type="term" value="F:ATP binding"/>
    <property type="evidence" value="ECO:0007669"/>
    <property type="project" value="UniProtKB-KW"/>
</dbReference>
<feature type="binding site" evidence="13">
    <location>
        <position position="314"/>
    </location>
    <ligand>
        <name>Zn(2+)</name>
        <dbReference type="ChEBI" id="CHEBI:29105"/>
    </ligand>
</feature>
<dbReference type="CDD" id="cd00483">
    <property type="entry name" value="HPPK"/>
    <property type="match status" value="1"/>
</dbReference>
<dbReference type="EC" id="3.5.4.16" evidence="13"/>
<evidence type="ECO:0000256" key="9">
    <source>
        <dbReference type="ARBA" id="ARBA00022801"/>
    </source>
</evidence>
<comment type="catalytic activity">
    <reaction evidence="1">
        <text>6-hydroxymethyl-7,8-dihydropterin + ATP = (7,8-dihydropterin-6-yl)methyl diphosphate + AMP + H(+)</text>
        <dbReference type="Rhea" id="RHEA:11412"/>
        <dbReference type="ChEBI" id="CHEBI:15378"/>
        <dbReference type="ChEBI" id="CHEBI:30616"/>
        <dbReference type="ChEBI" id="CHEBI:44841"/>
        <dbReference type="ChEBI" id="CHEBI:72950"/>
        <dbReference type="ChEBI" id="CHEBI:456215"/>
        <dbReference type="EC" id="2.7.6.3"/>
    </reaction>
</comment>
<dbReference type="InterPro" id="IPR020602">
    <property type="entry name" value="GTP_CycHdrlase_I_dom"/>
</dbReference>
<feature type="binding site" evidence="13">
    <location>
        <position position="245"/>
    </location>
    <ligand>
        <name>Zn(2+)</name>
        <dbReference type="ChEBI" id="CHEBI:29105"/>
    </ligand>
</feature>
<dbReference type="NCBIfam" id="TIGR00063">
    <property type="entry name" value="folE"/>
    <property type="match status" value="1"/>
</dbReference>
<evidence type="ECO:0000256" key="2">
    <source>
        <dbReference type="ARBA" id="ARBA00001052"/>
    </source>
</evidence>
<feature type="binding site" evidence="13">
    <location>
        <position position="242"/>
    </location>
    <ligand>
        <name>Zn(2+)</name>
        <dbReference type="ChEBI" id="CHEBI:29105"/>
    </ligand>
</feature>
<dbReference type="InterPro" id="IPR000550">
    <property type="entry name" value="Hppk"/>
</dbReference>
<dbReference type="SUPFAM" id="SSF55620">
    <property type="entry name" value="Tetrahydrobiopterin biosynthesis enzymes-like"/>
    <property type="match status" value="1"/>
</dbReference>
<evidence type="ECO:0000313" key="15">
    <source>
        <dbReference type="EMBL" id="KRL37201.1"/>
    </source>
</evidence>
<dbReference type="InterPro" id="IPR043133">
    <property type="entry name" value="GTP-CH-I_C/QueF"/>
</dbReference>
<dbReference type="GO" id="GO:0006730">
    <property type="term" value="P:one-carbon metabolic process"/>
    <property type="evidence" value="ECO:0007669"/>
    <property type="project" value="UniProtKB-UniRule"/>
</dbReference>
<keyword evidence="12 13" id="KW-0342">GTP-binding</keyword>
<dbReference type="GO" id="GO:0003848">
    <property type="term" value="F:2-amino-4-hydroxy-6-hydroxymethyldihydropteridine diphosphokinase activity"/>
    <property type="evidence" value="ECO:0007669"/>
    <property type="project" value="UniProtKB-EC"/>
</dbReference>
<evidence type="ECO:0000256" key="3">
    <source>
        <dbReference type="ARBA" id="ARBA00005051"/>
    </source>
</evidence>
<keyword evidence="10" id="KW-0067">ATP-binding</keyword>
<evidence type="ECO:0000256" key="13">
    <source>
        <dbReference type="HAMAP-Rule" id="MF_00223"/>
    </source>
</evidence>
<evidence type="ECO:0000256" key="4">
    <source>
        <dbReference type="ARBA" id="ARBA00005080"/>
    </source>
</evidence>
<organism evidence="15 16">
    <name type="scientific">Liquorilactobacillus uvarum DSM 19971</name>
    <dbReference type="NCBI Taxonomy" id="1423812"/>
    <lineage>
        <taxon>Bacteria</taxon>
        <taxon>Bacillati</taxon>
        <taxon>Bacillota</taxon>
        <taxon>Bacilli</taxon>
        <taxon>Lactobacillales</taxon>
        <taxon>Lactobacillaceae</taxon>
        <taxon>Liquorilactobacillus</taxon>
    </lineage>
</organism>
<dbReference type="GO" id="GO:0046654">
    <property type="term" value="P:tetrahydrofolate biosynthetic process"/>
    <property type="evidence" value="ECO:0007669"/>
    <property type="project" value="UniProtKB-UniRule"/>
</dbReference>
<dbReference type="PROSITE" id="PS00794">
    <property type="entry name" value="HPPK"/>
    <property type="match status" value="1"/>
</dbReference>
<comment type="pathway">
    <text evidence="3">Cofactor biosynthesis; tetrahydrofolate biosynthesis; 2-amino-4-hydroxy-6-hydroxymethyl-7,8-dihydropteridine diphosphate from 7,8-dihydroneopterin triphosphate: step 4/4.</text>
</comment>
<evidence type="ECO:0000256" key="8">
    <source>
        <dbReference type="ARBA" id="ARBA00022777"/>
    </source>
</evidence>
<comment type="similarity">
    <text evidence="13">Belongs to the GTP cyclohydrolase I family.</text>
</comment>
<dbReference type="Gene3D" id="1.10.286.10">
    <property type="match status" value="1"/>
</dbReference>
<keyword evidence="13" id="KW-0862">Zinc</keyword>
<evidence type="ECO:0000256" key="7">
    <source>
        <dbReference type="ARBA" id="ARBA00022741"/>
    </source>
</evidence>
<dbReference type="GO" id="GO:0046656">
    <property type="term" value="P:folic acid biosynthetic process"/>
    <property type="evidence" value="ECO:0007669"/>
    <property type="project" value="UniProtKB-KW"/>
</dbReference>
<evidence type="ECO:0000256" key="6">
    <source>
        <dbReference type="ARBA" id="ARBA00022679"/>
    </source>
</evidence>
<dbReference type="OrthoDB" id="9801207at2"/>
<keyword evidence="8" id="KW-0418">Kinase</keyword>
<dbReference type="PROSITE" id="PS00859">
    <property type="entry name" value="GTP_CYCLOHYDROL_1_1"/>
    <property type="match status" value="1"/>
</dbReference>
<dbReference type="STRING" id="1423812.FD20_GL000537"/>
<accession>A0A0R1PXK7</accession>
<keyword evidence="9 13" id="KW-0378">Hydrolase</keyword>
<keyword evidence="6" id="KW-0808">Transferase</keyword>
<dbReference type="NCBIfam" id="NF006826">
    <property type="entry name" value="PRK09347.1-3"/>
    <property type="match status" value="1"/>
</dbReference>
<dbReference type="HAMAP" id="MF_00223">
    <property type="entry name" value="FolE"/>
    <property type="match status" value="1"/>
</dbReference>
<keyword evidence="16" id="KW-1185">Reference proteome</keyword>
<evidence type="ECO:0000256" key="11">
    <source>
        <dbReference type="ARBA" id="ARBA00022909"/>
    </source>
</evidence>
<dbReference type="GO" id="GO:0006729">
    <property type="term" value="P:tetrahydrobiopterin biosynthetic process"/>
    <property type="evidence" value="ECO:0007669"/>
    <property type="project" value="TreeGrafter"/>
</dbReference>
<dbReference type="NCBIfam" id="NF006825">
    <property type="entry name" value="PRK09347.1-2"/>
    <property type="match status" value="1"/>
</dbReference>
<keyword evidence="5 13" id="KW-0554">One-carbon metabolism</keyword>
<evidence type="ECO:0000313" key="16">
    <source>
        <dbReference type="Proteomes" id="UP000051155"/>
    </source>
</evidence>
<evidence type="ECO:0000256" key="12">
    <source>
        <dbReference type="ARBA" id="ARBA00023134"/>
    </source>
</evidence>
<protein>
    <recommendedName>
        <fullName evidence="13">GTP cyclohydrolase 1</fullName>
        <ecNumber evidence="13">3.5.4.16</ecNumber>
    </recommendedName>
    <alternativeName>
        <fullName evidence="13">GTP cyclohydrolase I</fullName>
        <shortName evidence="13">GTP-CH-I</shortName>
    </alternativeName>
</protein>
<comment type="subunit">
    <text evidence="13">Homopolymer.</text>
</comment>
<dbReference type="InterPro" id="IPR018234">
    <property type="entry name" value="GTP_CycHdrlase_I_CS"/>
</dbReference>
<evidence type="ECO:0000256" key="1">
    <source>
        <dbReference type="ARBA" id="ARBA00000198"/>
    </source>
</evidence>
<dbReference type="InterPro" id="IPR035907">
    <property type="entry name" value="Hppk_sf"/>
</dbReference>
<comment type="pathway">
    <text evidence="4 13">Cofactor biosynthesis; 7,8-dihydroneopterin triphosphate biosynthesis; 7,8-dihydroneopterin triphosphate from GTP: step 1/1.</text>
</comment>
<gene>
    <name evidence="13" type="primary">folE</name>
    <name evidence="15" type="ORF">FD20_GL000537</name>
</gene>
<reference evidence="15 16" key="1">
    <citation type="journal article" date="2015" name="Genome Announc.">
        <title>Expanding the biotechnology potential of lactobacilli through comparative genomics of 213 strains and associated genera.</title>
        <authorList>
            <person name="Sun Z."/>
            <person name="Harris H.M."/>
            <person name="McCann A."/>
            <person name="Guo C."/>
            <person name="Argimon S."/>
            <person name="Zhang W."/>
            <person name="Yang X."/>
            <person name="Jeffery I.B."/>
            <person name="Cooney J.C."/>
            <person name="Kagawa T.F."/>
            <person name="Liu W."/>
            <person name="Song Y."/>
            <person name="Salvetti E."/>
            <person name="Wrobel A."/>
            <person name="Rasinkangas P."/>
            <person name="Parkhill J."/>
            <person name="Rea M.C."/>
            <person name="O'Sullivan O."/>
            <person name="Ritari J."/>
            <person name="Douillard F.P."/>
            <person name="Paul Ross R."/>
            <person name="Yang R."/>
            <person name="Briner A.E."/>
            <person name="Felis G.E."/>
            <person name="de Vos W.M."/>
            <person name="Barrangou R."/>
            <person name="Klaenhammer T.R."/>
            <person name="Caufield P.W."/>
            <person name="Cui Y."/>
            <person name="Zhang H."/>
            <person name="O'Toole P.W."/>
        </authorList>
    </citation>
    <scope>NUCLEOTIDE SEQUENCE [LARGE SCALE GENOMIC DNA]</scope>
    <source>
        <strain evidence="15 16">DSM 19971</strain>
    </source>
</reference>
<keyword evidence="11" id="KW-0289">Folate biosynthesis</keyword>
<dbReference type="UniPathway" id="UPA00848">
    <property type="reaction ID" value="UER00151"/>
</dbReference>
<evidence type="ECO:0000256" key="5">
    <source>
        <dbReference type="ARBA" id="ARBA00022563"/>
    </source>
</evidence>
<feature type="domain" description="7,8-dihydro-6-hydroxymethylpterin-pyrophosphokinase" evidence="14">
    <location>
        <begin position="88"/>
        <end position="99"/>
    </location>
</feature>
<dbReference type="SUPFAM" id="SSF55083">
    <property type="entry name" value="6-hydroxymethyl-7,8-dihydropterin pyrophosphokinase, HPPK"/>
    <property type="match status" value="1"/>
</dbReference>
<dbReference type="InterPro" id="IPR043134">
    <property type="entry name" value="GTP-CH-I_N"/>
</dbReference>
<dbReference type="GO" id="GO:0003934">
    <property type="term" value="F:GTP cyclohydrolase I activity"/>
    <property type="evidence" value="ECO:0007669"/>
    <property type="project" value="UniProtKB-UniRule"/>
</dbReference>
<dbReference type="Gene3D" id="3.30.70.560">
    <property type="entry name" value="7,8-Dihydro-6-hydroxymethylpterin-pyrophosphokinase HPPK"/>
    <property type="match status" value="1"/>
</dbReference>
<dbReference type="GO" id="GO:0008270">
    <property type="term" value="F:zinc ion binding"/>
    <property type="evidence" value="ECO:0007669"/>
    <property type="project" value="UniProtKB-UniRule"/>
</dbReference>
<dbReference type="Gene3D" id="3.30.1130.10">
    <property type="match status" value="1"/>
</dbReference>
<dbReference type="InterPro" id="IPR001474">
    <property type="entry name" value="GTP_CycHdrlase_I"/>
</dbReference>
<dbReference type="EMBL" id="AZEG01000014">
    <property type="protein sequence ID" value="KRL37201.1"/>
    <property type="molecule type" value="Genomic_DNA"/>
</dbReference>
<sequence>MESIYLSLGSNIGNKQNNLEKAIEYLGNDSHLIIDKVSDYYETSPVGGIEQDVFLNIAVKIYTTYTPEELLTLIHKIEADLKRSRKVHWGPRTLDIDIIFWGNRSLNDEKLVIPHKETFNRLFVLIPLLDVYDKNDFFYEHIKKGISILERTEQTQKVVKVPKKEGNMQTIERVVTKLLLAIGDDPKREGIRETPRRVAEMYQEIFSSQNQNDFQEFKVFKTPKKDNSQMVLVKDIPFYSMCEHHMLPFFGKAHVAYIPRNGKIIGLSKIPRLVDFVSHRLSLQEKVTSDIADTLMDILDPVGVAVVVEARHMCVEMRGVKKNNSLTRTTYFTGDFNSNVQLRAEFLRVLN</sequence>
<dbReference type="NCBIfam" id="TIGR01498">
    <property type="entry name" value="folK"/>
    <property type="match status" value="1"/>
</dbReference>
<comment type="caution">
    <text evidence="15">The sequence shown here is derived from an EMBL/GenBank/DDBJ whole genome shotgun (WGS) entry which is preliminary data.</text>
</comment>
<evidence type="ECO:0000256" key="10">
    <source>
        <dbReference type="ARBA" id="ARBA00022840"/>
    </source>
</evidence>
<dbReference type="GO" id="GO:0005525">
    <property type="term" value="F:GTP binding"/>
    <property type="evidence" value="ECO:0007669"/>
    <property type="project" value="UniProtKB-KW"/>
</dbReference>
<dbReference type="Pfam" id="PF01288">
    <property type="entry name" value="HPPK"/>
    <property type="match status" value="1"/>
</dbReference>
<dbReference type="GO" id="GO:0016301">
    <property type="term" value="F:kinase activity"/>
    <property type="evidence" value="ECO:0007669"/>
    <property type="project" value="UniProtKB-KW"/>
</dbReference>
<proteinExistence type="inferred from homology"/>
<dbReference type="PATRIC" id="fig|1423812.3.peg.574"/>
<dbReference type="PANTHER" id="PTHR11109:SF7">
    <property type="entry name" value="GTP CYCLOHYDROLASE 1"/>
    <property type="match status" value="1"/>
</dbReference>
<keyword evidence="7 13" id="KW-0547">Nucleotide-binding</keyword>
<evidence type="ECO:0000259" key="14">
    <source>
        <dbReference type="PROSITE" id="PS00794"/>
    </source>
</evidence>
<dbReference type="PANTHER" id="PTHR11109">
    <property type="entry name" value="GTP CYCLOHYDROLASE I"/>
    <property type="match status" value="1"/>
</dbReference>